<organism evidence="1 2">
    <name type="scientific">Candidatus Methanobinarius endosymbioticus</name>
    <dbReference type="NCBI Taxonomy" id="2006182"/>
    <lineage>
        <taxon>Archaea</taxon>
        <taxon>Methanobacteriati</taxon>
        <taxon>Methanobacteriota</taxon>
        <taxon>Methanomada group</taxon>
        <taxon>Methanobacteria</taxon>
        <taxon>Methanobacteriales</taxon>
        <taxon>Methanobacteriaceae</taxon>
        <taxon>Candidatus Methanobinarius</taxon>
    </lineage>
</organism>
<gene>
    <name evidence="1" type="ORF">ALNOE001_22040</name>
</gene>
<dbReference type="EMBL" id="NIZT01000070">
    <property type="protein sequence ID" value="RBQ22446.1"/>
    <property type="molecule type" value="Genomic_DNA"/>
</dbReference>
<protein>
    <submittedName>
        <fullName evidence="1">Uncharacterized protein</fullName>
    </submittedName>
</protein>
<proteinExistence type="predicted"/>
<reference evidence="1 2" key="1">
    <citation type="submission" date="2018-06" db="EMBL/GenBank/DDBJ databases">
        <title>Genomic insight into two independent archaeal endosymbiosis events.</title>
        <authorList>
            <person name="Lind A.E."/>
            <person name="Lewis W.H."/>
            <person name="Spang A."/>
            <person name="Guy L."/>
            <person name="Embley M.T."/>
            <person name="Ettema T.J.G."/>
        </authorList>
    </citation>
    <scope>NUCLEOTIDE SEQUENCE [LARGE SCALE GENOMIC DNA]</scope>
    <source>
        <strain evidence="1">NOE</strain>
    </source>
</reference>
<comment type="caution">
    <text evidence="1">The sequence shown here is derived from an EMBL/GenBank/DDBJ whole genome shotgun (WGS) entry which is preliminary data.</text>
</comment>
<dbReference type="Proteomes" id="UP000253099">
    <property type="component" value="Unassembled WGS sequence"/>
</dbReference>
<sequence length="85" mass="10211">MALSRHFKKQYAIKKRRKDSKIKKHENCIIEAIEYYPPIKNIFNEETEINEDLFINSHGYYIDSNMLCKLILKRQIMSSNEILAF</sequence>
<evidence type="ECO:0000313" key="2">
    <source>
        <dbReference type="Proteomes" id="UP000253099"/>
    </source>
</evidence>
<dbReference type="AlphaFoldDB" id="A0A366M8C0"/>
<keyword evidence="2" id="KW-1185">Reference proteome</keyword>
<evidence type="ECO:0000313" key="1">
    <source>
        <dbReference type="EMBL" id="RBQ22446.1"/>
    </source>
</evidence>
<name>A0A366M8C0_9EURY</name>
<accession>A0A366M8C0</accession>